<keyword evidence="2" id="KW-1185">Reference proteome</keyword>
<dbReference type="InterPro" id="IPR032710">
    <property type="entry name" value="NTF2-like_dom_sf"/>
</dbReference>
<comment type="caution">
    <text evidence="1">The sequence shown here is derived from an EMBL/GenBank/DDBJ whole genome shotgun (WGS) entry which is preliminary data.</text>
</comment>
<dbReference type="RefSeq" id="WP_341428573.1">
    <property type="nucleotide sequence ID" value="NZ_JBBUTG010000025.1"/>
</dbReference>
<dbReference type="Proteomes" id="UP001371218">
    <property type="component" value="Unassembled WGS sequence"/>
</dbReference>
<dbReference type="EMBL" id="JBBUTG010000025">
    <property type="protein sequence ID" value="MEK8034146.1"/>
    <property type="molecule type" value="Genomic_DNA"/>
</dbReference>
<proteinExistence type="predicted"/>
<evidence type="ECO:0008006" key="3">
    <source>
        <dbReference type="Google" id="ProtNLM"/>
    </source>
</evidence>
<organism evidence="1 2">
    <name type="scientific">Ideonella lacteola</name>
    <dbReference type="NCBI Taxonomy" id="2984193"/>
    <lineage>
        <taxon>Bacteria</taxon>
        <taxon>Pseudomonadati</taxon>
        <taxon>Pseudomonadota</taxon>
        <taxon>Betaproteobacteria</taxon>
        <taxon>Burkholderiales</taxon>
        <taxon>Sphaerotilaceae</taxon>
        <taxon>Ideonella</taxon>
    </lineage>
</organism>
<sequence length="142" mass="15952">MMTNGAPTGIDALMAHFYAAFDNREGRMPQADDMCRLFIAGALITQFRQDGHIDSVSPEDFVRPRIRMLTDGTLSSFHEWEDGATTQAWGRVASRHSRYAKQGLLNGRPYQGIGHKLFQLVETPMGWRIASMSWIDDESTTG</sequence>
<evidence type="ECO:0000313" key="2">
    <source>
        <dbReference type="Proteomes" id="UP001371218"/>
    </source>
</evidence>
<reference evidence="1 2" key="1">
    <citation type="submission" date="2024-04" db="EMBL/GenBank/DDBJ databases">
        <title>Novel species of the genus Ideonella isolated from streams.</title>
        <authorList>
            <person name="Lu H."/>
        </authorList>
    </citation>
    <scope>NUCLEOTIDE SEQUENCE [LARGE SCALE GENOMIC DNA]</scope>
    <source>
        <strain evidence="1 2">DXS29W</strain>
    </source>
</reference>
<protein>
    <recommendedName>
        <fullName evidence="3">DUF4440 domain-containing protein</fullName>
    </recommendedName>
</protein>
<accession>A0ABU9BW94</accession>
<gene>
    <name evidence="1" type="ORF">AACH06_25250</name>
</gene>
<name>A0ABU9BW94_9BURK</name>
<evidence type="ECO:0000313" key="1">
    <source>
        <dbReference type="EMBL" id="MEK8034146.1"/>
    </source>
</evidence>
<dbReference type="SUPFAM" id="SSF54427">
    <property type="entry name" value="NTF2-like"/>
    <property type="match status" value="1"/>
</dbReference>